<dbReference type="RefSeq" id="WP_208631937.1">
    <property type="nucleotide sequence ID" value="NZ_CP059319.1"/>
</dbReference>
<dbReference type="InterPro" id="IPR018833">
    <property type="entry name" value="Rv2993c-like_N"/>
</dbReference>
<organism evidence="5 6">
    <name type="scientific">Rhizorhabdus wittichii</name>
    <dbReference type="NCBI Taxonomy" id="160791"/>
    <lineage>
        <taxon>Bacteria</taxon>
        <taxon>Pseudomonadati</taxon>
        <taxon>Pseudomonadota</taxon>
        <taxon>Alphaproteobacteria</taxon>
        <taxon>Sphingomonadales</taxon>
        <taxon>Sphingomonadaceae</taxon>
        <taxon>Rhizorhabdus</taxon>
    </lineage>
</organism>
<dbReference type="InterPro" id="IPR011234">
    <property type="entry name" value="Fumarylacetoacetase-like_C"/>
</dbReference>
<evidence type="ECO:0000256" key="1">
    <source>
        <dbReference type="ARBA" id="ARBA00010211"/>
    </source>
</evidence>
<name>A0A975CZI1_9SPHN</name>
<dbReference type="GO" id="GO:0046872">
    <property type="term" value="F:metal ion binding"/>
    <property type="evidence" value="ECO:0007669"/>
    <property type="project" value="UniProtKB-KW"/>
</dbReference>
<dbReference type="Proteomes" id="UP000664914">
    <property type="component" value="Chromosome"/>
</dbReference>
<dbReference type="Pfam" id="PF10370">
    <property type="entry name" value="Rv2993c-like_N"/>
    <property type="match status" value="1"/>
</dbReference>
<sequence length="282" mass="30141">MRLVSCEIDGEPAYGLLVGDRIARLDASPGAAPDLKSFIAAAHAAGWPPMAAEADIPLDQVRLLPPIPNPDKVLCVATNFREPAREGKPEPEYPLVFTRFANSFTGHGQPLVKPDRSEAYDFEGELAVVIGKGGHRIPASEAMAHVGGYCCLNDGSVRDWQKHSTQFTPGKNFHRSGSFGPWIVTADEIPDPTVLALQTRVNGVVKQRIGIDRMIFDIPWLIAYFSTFTPLVPGDVIATGTPSGFGSSRTPPEYLSIGDAIEVEIGGIGILRNIVGGETAAG</sequence>
<evidence type="ECO:0000259" key="4">
    <source>
        <dbReference type="Pfam" id="PF10370"/>
    </source>
</evidence>
<keyword evidence="5" id="KW-0378">Hydrolase</keyword>
<dbReference type="SUPFAM" id="SSF56529">
    <property type="entry name" value="FAH"/>
    <property type="match status" value="1"/>
</dbReference>
<accession>A0A975CZI1</accession>
<dbReference type="Gene3D" id="3.90.850.10">
    <property type="entry name" value="Fumarylacetoacetase-like, C-terminal domain"/>
    <property type="match status" value="1"/>
</dbReference>
<dbReference type="PANTHER" id="PTHR42796:SF4">
    <property type="entry name" value="FUMARYLACETOACETATE HYDROLASE DOMAIN-CONTAINING PROTEIN 2A"/>
    <property type="match status" value="1"/>
</dbReference>
<proteinExistence type="inferred from homology"/>
<feature type="domain" description="Rv2993c-like N-terminal" evidence="4">
    <location>
        <begin position="1"/>
        <end position="66"/>
    </location>
</feature>
<dbReference type="GO" id="GO:0044281">
    <property type="term" value="P:small molecule metabolic process"/>
    <property type="evidence" value="ECO:0007669"/>
    <property type="project" value="UniProtKB-ARBA"/>
</dbReference>
<evidence type="ECO:0000313" key="6">
    <source>
        <dbReference type="Proteomes" id="UP000664914"/>
    </source>
</evidence>
<reference evidence="5" key="1">
    <citation type="submission" date="2020-07" db="EMBL/GenBank/DDBJ databases">
        <authorList>
            <person name="Camacho E."/>
        </authorList>
    </citation>
    <scope>NUCLEOTIDE SEQUENCE</scope>
    <source>
        <strain evidence="5">MPO218</strain>
    </source>
</reference>
<evidence type="ECO:0000256" key="2">
    <source>
        <dbReference type="ARBA" id="ARBA00022723"/>
    </source>
</evidence>
<comment type="similarity">
    <text evidence="1">Belongs to the FAH family.</text>
</comment>
<keyword evidence="2" id="KW-0479">Metal-binding</keyword>
<dbReference type="GO" id="GO:0016787">
    <property type="term" value="F:hydrolase activity"/>
    <property type="evidence" value="ECO:0007669"/>
    <property type="project" value="UniProtKB-KW"/>
</dbReference>
<protein>
    <submittedName>
        <fullName evidence="5">Fumarylacetoacetate hydrolase family protein</fullName>
    </submittedName>
</protein>
<dbReference type="AlphaFoldDB" id="A0A975CZI1"/>
<evidence type="ECO:0000259" key="3">
    <source>
        <dbReference type="Pfam" id="PF01557"/>
    </source>
</evidence>
<evidence type="ECO:0000313" key="5">
    <source>
        <dbReference type="EMBL" id="QTH20094.1"/>
    </source>
</evidence>
<feature type="domain" description="Fumarylacetoacetase-like C-terminal" evidence="3">
    <location>
        <begin position="72"/>
        <end position="275"/>
    </location>
</feature>
<reference evidence="5" key="2">
    <citation type="submission" date="2021-04" db="EMBL/GenBank/DDBJ databases">
        <title>Isolation and genomic analysis of the ibuprofen-degrading bacterium Sphingomonas strain MPO218.</title>
        <authorList>
            <person name="Aulestia M."/>
            <person name="Flores A."/>
            <person name="Mangas E.L."/>
            <person name="Perez-Pulido A.J."/>
            <person name="Santero E."/>
            <person name="Camacho E.M."/>
        </authorList>
    </citation>
    <scope>NUCLEOTIDE SEQUENCE</scope>
    <source>
        <strain evidence="5">MPO218</strain>
    </source>
</reference>
<gene>
    <name evidence="5" type="ORF">HRJ34_17240</name>
</gene>
<dbReference type="InterPro" id="IPR036663">
    <property type="entry name" value="Fumarylacetoacetase_C_sf"/>
</dbReference>
<dbReference type="InterPro" id="IPR051121">
    <property type="entry name" value="FAH"/>
</dbReference>
<dbReference type="Pfam" id="PF01557">
    <property type="entry name" value="FAA_hydrolase"/>
    <property type="match status" value="1"/>
</dbReference>
<dbReference type="EMBL" id="CP059319">
    <property type="protein sequence ID" value="QTH20094.1"/>
    <property type="molecule type" value="Genomic_DNA"/>
</dbReference>
<dbReference type="PANTHER" id="PTHR42796">
    <property type="entry name" value="FUMARYLACETOACETATE HYDROLASE DOMAIN-CONTAINING PROTEIN 2A-RELATED"/>
    <property type="match status" value="1"/>
</dbReference>